<evidence type="ECO:0000313" key="3">
    <source>
        <dbReference type="Proteomes" id="UP000799424"/>
    </source>
</evidence>
<dbReference type="EMBL" id="MU006226">
    <property type="protein sequence ID" value="KAF2826129.1"/>
    <property type="molecule type" value="Genomic_DNA"/>
</dbReference>
<dbReference type="InterPro" id="IPR036047">
    <property type="entry name" value="F-box-like_dom_sf"/>
</dbReference>
<dbReference type="PROSITE" id="PS50181">
    <property type="entry name" value="FBOX"/>
    <property type="match status" value="1"/>
</dbReference>
<gene>
    <name evidence="2" type="ORF">CC86DRAFT_417150</name>
</gene>
<sequence length="326" mass="36155">MADDSASDAPLFTRLPNELLDAVTSHLDKASLCSFALTSKRMIASATDALYMQYNNSDPPSVAPFALFLCTLCDRLDLAAKVKMVHIRGAAWRVDTVPKNEKATTKVLKEGGDPLSSSDNFTKFVEAAVKAKMMEKRESYPVTPLKDHTKWYTTLRTERDFVRLLGHGVEDAHVLLMLALLLQLQSLIVDALPPYPTLDWHLFFSRTGTALRSLRYLALFGTCTTARGPSVGINLGILDMLPDLQEVHMIDLNVAFDKKGAKVFLSKNIESVTFTNCAIDLNSLKKVLVNQQLNAFRYGPGVGPKRFKTEDYFSADSLSELLTSSR</sequence>
<dbReference type="OrthoDB" id="3935706at2759"/>
<evidence type="ECO:0000259" key="1">
    <source>
        <dbReference type="PROSITE" id="PS50181"/>
    </source>
</evidence>
<proteinExistence type="predicted"/>
<keyword evidence="3" id="KW-1185">Reference proteome</keyword>
<feature type="domain" description="F-box" evidence="1">
    <location>
        <begin position="9"/>
        <end position="54"/>
    </location>
</feature>
<reference evidence="2" key="1">
    <citation type="journal article" date="2020" name="Stud. Mycol.">
        <title>101 Dothideomycetes genomes: a test case for predicting lifestyles and emergence of pathogens.</title>
        <authorList>
            <person name="Haridas S."/>
            <person name="Albert R."/>
            <person name="Binder M."/>
            <person name="Bloem J."/>
            <person name="Labutti K."/>
            <person name="Salamov A."/>
            <person name="Andreopoulos B."/>
            <person name="Baker S."/>
            <person name="Barry K."/>
            <person name="Bills G."/>
            <person name="Bluhm B."/>
            <person name="Cannon C."/>
            <person name="Castanera R."/>
            <person name="Culley D."/>
            <person name="Daum C."/>
            <person name="Ezra D."/>
            <person name="Gonzalez J."/>
            <person name="Henrissat B."/>
            <person name="Kuo A."/>
            <person name="Liang C."/>
            <person name="Lipzen A."/>
            <person name="Lutzoni F."/>
            <person name="Magnuson J."/>
            <person name="Mondo S."/>
            <person name="Nolan M."/>
            <person name="Ohm R."/>
            <person name="Pangilinan J."/>
            <person name="Park H.-J."/>
            <person name="Ramirez L."/>
            <person name="Alfaro M."/>
            <person name="Sun H."/>
            <person name="Tritt A."/>
            <person name="Yoshinaga Y."/>
            <person name="Zwiers L.-H."/>
            <person name="Turgeon B."/>
            <person name="Goodwin S."/>
            <person name="Spatafora J."/>
            <person name="Crous P."/>
            <person name="Grigoriev I."/>
        </authorList>
    </citation>
    <scope>NUCLEOTIDE SEQUENCE</scope>
    <source>
        <strain evidence="2">CBS 113818</strain>
    </source>
</reference>
<dbReference type="AlphaFoldDB" id="A0A6A7A037"/>
<evidence type="ECO:0000313" key="2">
    <source>
        <dbReference type="EMBL" id="KAF2826129.1"/>
    </source>
</evidence>
<protein>
    <recommendedName>
        <fullName evidence="1">F-box domain-containing protein</fullName>
    </recommendedName>
</protein>
<dbReference type="Pfam" id="PF12937">
    <property type="entry name" value="F-box-like"/>
    <property type="match status" value="1"/>
</dbReference>
<organism evidence="2 3">
    <name type="scientific">Ophiobolus disseminans</name>
    <dbReference type="NCBI Taxonomy" id="1469910"/>
    <lineage>
        <taxon>Eukaryota</taxon>
        <taxon>Fungi</taxon>
        <taxon>Dikarya</taxon>
        <taxon>Ascomycota</taxon>
        <taxon>Pezizomycotina</taxon>
        <taxon>Dothideomycetes</taxon>
        <taxon>Pleosporomycetidae</taxon>
        <taxon>Pleosporales</taxon>
        <taxon>Pleosporineae</taxon>
        <taxon>Phaeosphaeriaceae</taxon>
        <taxon>Ophiobolus</taxon>
    </lineage>
</organism>
<name>A0A6A7A037_9PLEO</name>
<dbReference type="InterPro" id="IPR001810">
    <property type="entry name" value="F-box_dom"/>
</dbReference>
<dbReference type="SUPFAM" id="SSF81383">
    <property type="entry name" value="F-box domain"/>
    <property type="match status" value="1"/>
</dbReference>
<accession>A0A6A7A037</accession>
<dbReference type="Proteomes" id="UP000799424">
    <property type="component" value="Unassembled WGS sequence"/>
</dbReference>